<sequence length="96" mass="11072">MPQRMLKALTRSAWREQPTCIAAKHRDIYEPASGRQLTLDGGYCRTVQEMRQDRRCNQSVRRSCKPEKTLTVRWGDMHDRQINAGAIIPSIWASSV</sequence>
<keyword evidence="2" id="KW-1185">Reference proteome</keyword>
<dbReference type="Proteomes" id="UP000077266">
    <property type="component" value="Unassembled WGS sequence"/>
</dbReference>
<dbReference type="EMBL" id="KV426286">
    <property type="protein sequence ID" value="KZV83160.1"/>
    <property type="molecule type" value="Genomic_DNA"/>
</dbReference>
<organism evidence="1 2">
    <name type="scientific">Exidia glandulosa HHB12029</name>
    <dbReference type="NCBI Taxonomy" id="1314781"/>
    <lineage>
        <taxon>Eukaryota</taxon>
        <taxon>Fungi</taxon>
        <taxon>Dikarya</taxon>
        <taxon>Basidiomycota</taxon>
        <taxon>Agaricomycotina</taxon>
        <taxon>Agaricomycetes</taxon>
        <taxon>Auriculariales</taxon>
        <taxon>Exidiaceae</taxon>
        <taxon>Exidia</taxon>
    </lineage>
</organism>
<evidence type="ECO:0000313" key="1">
    <source>
        <dbReference type="EMBL" id="KZV83160.1"/>
    </source>
</evidence>
<evidence type="ECO:0000313" key="2">
    <source>
        <dbReference type="Proteomes" id="UP000077266"/>
    </source>
</evidence>
<proteinExistence type="predicted"/>
<accession>A0A165CUP9</accession>
<name>A0A165CUP9_EXIGL</name>
<protein>
    <submittedName>
        <fullName evidence="1">Uncharacterized protein</fullName>
    </submittedName>
</protein>
<gene>
    <name evidence="1" type="ORF">EXIGLDRAFT_324696</name>
</gene>
<reference evidence="1 2" key="1">
    <citation type="journal article" date="2016" name="Mol. Biol. Evol.">
        <title>Comparative Genomics of Early-Diverging Mushroom-Forming Fungi Provides Insights into the Origins of Lignocellulose Decay Capabilities.</title>
        <authorList>
            <person name="Nagy L.G."/>
            <person name="Riley R."/>
            <person name="Tritt A."/>
            <person name="Adam C."/>
            <person name="Daum C."/>
            <person name="Floudas D."/>
            <person name="Sun H."/>
            <person name="Yadav J.S."/>
            <person name="Pangilinan J."/>
            <person name="Larsson K.H."/>
            <person name="Matsuura K."/>
            <person name="Barry K."/>
            <person name="Labutti K."/>
            <person name="Kuo R."/>
            <person name="Ohm R.A."/>
            <person name="Bhattacharya S.S."/>
            <person name="Shirouzu T."/>
            <person name="Yoshinaga Y."/>
            <person name="Martin F.M."/>
            <person name="Grigoriev I.V."/>
            <person name="Hibbett D.S."/>
        </authorList>
    </citation>
    <scope>NUCLEOTIDE SEQUENCE [LARGE SCALE GENOMIC DNA]</scope>
    <source>
        <strain evidence="1 2">HHB12029</strain>
    </source>
</reference>
<dbReference type="AlphaFoldDB" id="A0A165CUP9"/>
<dbReference type="InParanoid" id="A0A165CUP9"/>